<dbReference type="Gene3D" id="2.40.30.170">
    <property type="match status" value="1"/>
</dbReference>
<evidence type="ECO:0000313" key="3">
    <source>
        <dbReference type="EMBL" id="NBI54778.1"/>
    </source>
</evidence>
<dbReference type="InterPro" id="IPR006143">
    <property type="entry name" value="RND_pump_MFP"/>
</dbReference>
<accession>A0ABW9YLU8</accession>
<proteinExistence type="inferred from homology"/>
<dbReference type="PANTHER" id="PTHR30469">
    <property type="entry name" value="MULTIDRUG RESISTANCE PROTEIN MDTA"/>
    <property type="match status" value="1"/>
</dbReference>
<name>A0ABW9YLU8_9GAMM</name>
<gene>
    <name evidence="3" type="ORF">EIZ48_19870</name>
</gene>
<comment type="caution">
    <text evidence="3">The sequence shown here is derived from an EMBL/GenBank/DDBJ whole genome shotgun (WGS) entry which is preliminary data.</text>
</comment>
<feature type="coiled-coil region" evidence="2">
    <location>
        <begin position="111"/>
        <end position="174"/>
    </location>
</feature>
<dbReference type="RefSeq" id="WP_160655246.1">
    <property type="nucleotide sequence ID" value="NZ_RSEJ01000023.1"/>
</dbReference>
<dbReference type="Gene3D" id="2.40.50.100">
    <property type="match status" value="1"/>
</dbReference>
<evidence type="ECO:0000256" key="2">
    <source>
        <dbReference type="SAM" id="Coils"/>
    </source>
</evidence>
<keyword evidence="2" id="KW-0175">Coiled coil</keyword>
<dbReference type="Proteomes" id="UP000738517">
    <property type="component" value="Unassembled WGS sequence"/>
</dbReference>
<dbReference type="SUPFAM" id="SSF111369">
    <property type="entry name" value="HlyD-like secretion proteins"/>
    <property type="match status" value="1"/>
</dbReference>
<organism evidence="3 4">
    <name type="scientific">Photobacterium alginatilyticum</name>
    <dbReference type="NCBI Taxonomy" id="1775171"/>
    <lineage>
        <taxon>Bacteria</taxon>
        <taxon>Pseudomonadati</taxon>
        <taxon>Pseudomonadota</taxon>
        <taxon>Gammaproteobacteria</taxon>
        <taxon>Vibrionales</taxon>
        <taxon>Vibrionaceae</taxon>
        <taxon>Photobacterium</taxon>
    </lineage>
</organism>
<dbReference type="PANTHER" id="PTHR30469:SF15">
    <property type="entry name" value="HLYD FAMILY OF SECRETION PROTEINS"/>
    <property type="match status" value="1"/>
</dbReference>
<dbReference type="NCBIfam" id="TIGR01730">
    <property type="entry name" value="RND_mfp"/>
    <property type="match status" value="1"/>
</dbReference>
<reference evidence="3 4" key="1">
    <citation type="journal article" date="2017" name="Int. J. Syst. Evol. Microbiol.">
        <title>Photobacterium alginatilyticum sp. nov., a marine bacterium isolated from bottom seawater.</title>
        <authorList>
            <person name="Wang X."/>
            <person name="Wang Y."/>
            <person name="Yang X."/>
            <person name="Sun H."/>
            <person name="Li B."/>
            <person name="Zhang X.H."/>
        </authorList>
    </citation>
    <scope>NUCLEOTIDE SEQUENCE [LARGE SCALE GENOMIC DNA]</scope>
    <source>
        <strain evidence="3 4">P03D4</strain>
    </source>
</reference>
<protein>
    <submittedName>
        <fullName evidence="3">Efflux RND transporter periplasmic adaptor subunit</fullName>
    </submittedName>
</protein>
<dbReference type="EMBL" id="RSEJ01000023">
    <property type="protein sequence ID" value="NBI54778.1"/>
    <property type="molecule type" value="Genomic_DNA"/>
</dbReference>
<comment type="similarity">
    <text evidence="1">Belongs to the membrane fusion protein (MFP) (TC 8.A.1) family.</text>
</comment>
<keyword evidence="4" id="KW-1185">Reference proteome</keyword>
<evidence type="ECO:0000313" key="4">
    <source>
        <dbReference type="Proteomes" id="UP000738517"/>
    </source>
</evidence>
<sequence length="387" mass="42545">MKSIKKKVPITLAVLSLAGVLLVLDSLPDSSLPVTTGVPAAQVVTVLPSSPAKRQLSVSTVGITQSRWQTELKATTNGNLTEFNTDIEPGSLIEKGDFLAQIDPTHIAAEVEQAKSHLASTRLKLERENHEQTVAKKILPQNVSSAFARREPQVAAAAAEVHHAEQALASVRQRLIESRVAAPFDAVILKRFASPAQHVESGTPLYIIASSHSVDIEVSLSKRLWQRLGGKIEPSQISVVDRDNNTWPVKLRYIAPEFDAATRQRQLVLAVENPFQQPKALLPLQQVKVIFNITPDAPVHRLPISVLTLDGAVWCVNGDNKLVLEPIIQLNEDGNEVWFQFNKEPERSRNIVKYPLLTMLPGSKVEPIYTNSNSANNSYANNSEESQ</sequence>
<evidence type="ECO:0000256" key="1">
    <source>
        <dbReference type="ARBA" id="ARBA00009477"/>
    </source>
</evidence>
<dbReference type="Gene3D" id="1.10.287.470">
    <property type="entry name" value="Helix hairpin bin"/>
    <property type="match status" value="1"/>
</dbReference>